<dbReference type="PROSITE" id="PS50088">
    <property type="entry name" value="ANK_REPEAT"/>
    <property type="match status" value="11"/>
</dbReference>
<dbReference type="PANTHER" id="PTHR24141">
    <property type="entry name" value="2-5A-DEPENDENT RIBONUCLEASE"/>
    <property type="match status" value="1"/>
</dbReference>
<feature type="repeat" description="ANK" evidence="3">
    <location>
        <begin position="1038"/>
        <end position="1070"/>
    </location>
</feature>
<dbReference type="Pfam" id="PF12796">
    <property type="entry name" value="Ank_2"/>
    <property type="match status" value="6"/>
</dbReference>
<feature type="repeat" description="ANK" evidence="3">
    <location>
        <begin position="1209"/>
        <end position="1241"/>
    </location>
</feature>
<feature type="region of interest" description="Disordered" evidence="4">
    <location>
        <begin position="12"/>
        <end position="77"/>
    </location>
</feature>
<dbReference type="Gene3D" id="3.40.50.300">
    <property type="entry name" value="P-loop containing nucleotide triphosphate hydrolases"/>
    <property type="match status" value="1"/>
</dbReference>
<keyword evidence="1" id="KW-0677">Repeat</keyword>
<feature type="compositionally biased region" description="Acidic residues" evidence="4">
    <location>
        <begin position="1557"/>
        <end position="1576"/>
    </location>
</feature>
<feature type="repeat" description="ANK" evidence="3">
    <location>
        <begin position="966"/>
        <end position="998"/>
    </location>
</feature>
<feature type="repeat" description="ANK" evidence="3">
    <location>
        <begin position="1071"/>
        <end position="1103"/>
    </location>
</feature>
<dbReference type="InterPro" id="IPR002110">
    <property type="entry name" value="Ankyrin_rpt"/>
</dbReference>
<feature type="compositionally biased region" description="Polar residues" evidence="4">
    <location>
        <begin position="34"/>
        <end position="65"/>
    </location>
</feature>
<dbReference type="Pfam" id="PF22939">
    <property type="entry name" value="WHD_GPIID"/>
    <property type="match status" value="1"/>
</dbReference>
<name>A0A0D2E7K6_9EURO</name>
<dbReference type="Pfam" id="PF24883">
    <property type="entry name" value="NPHP3_N"/>
    <property type="match status" value="1"/>
</dbReference>
<dbReference type="EMBL" id="KN846957">
    <property type="protein sequence ID" value="KIW70312.1"/>
    <property type="molecule type" value="Genomic_DNA"/>
</dbReference>
<dbReference type="PROSITE" id="PS50297">
    <property type="entry name" value="ANK_REP_REGION"/>
    <property type="match status" value="9"/>
</dbReference>
<keyword evidence="2 3" id="KW-0040">ANK repeat</keyword>
<reference evidence="7 8" key="1">
    <citation type="submission" date="2015-01" db="EMBL/GenBank/DDBJ databases">
        <title>The Genome Sequence of Capronia semiimmersa CBS27337.</title>
        <authorList>
            <consortium name="The Broad Institute Genomics Platform"/>
            <person name="Cuomo C."/>
            <person name="de Hoog S."/>
            <person name="Gorbushina A."/>
            <person name="Stielow B."/>
            <person name="Teixiera M."/>
            <person name="Abouelleil A."/>
            <person name="Chapman S.B."/>
            <person name="Priest M."/>
            <person name="Young S.K."/>
            <person name="Wortman J."/>
            <person name="Nusbaum C."/>
            <person name="Birren B."/>
        </authorList>
    </citation>
    <scope>NUCLEOTIDE SEQUENCE [LARGE SCALE GENOMIC DNA]</scope>
    <source>
        <strain evidence="7 8">CBS 27337</strain>
    </source>
</reference>
<dbReference type="InterPro" id="IPR054471">
    <property type="entry name" value="GPIID_WHD"/>
</dbReference>
<accession>A0A0D2E7K6</accession>
<organism evidence="7 8">
    <name type="scientific">Phialophora macrospora</name>
    <dbReference type="NCBI Taxonomy" id="1851006"/>
    <lineage>
        <taxon>Eukaryota</taxon>
        <taxon>Fungi</taxon>
        <taxon>Dikarya</taxon>
        <taxon>Ascomycota</taxon>
        <taxon>Pezizomycotina</taxon>
        <taxon>Eurotiomycetes</taxon>
        <taxon>Chaetothyriomycetidae</taxon>
        <taxon>Chaetothyriales</taxon>
        <taxon>Herpotrichiellaceae</taxon>
        <taxon>Phialophora</taxon>
    </lineage>
</organism>
<dbReference type="GO" id="GO:0004540">
    <property type="term" value="F:RNA nuclease activity"/>
    <property type="evidence" value="ECO:0007669"/>
    <property type="project" value="TreeGrafter"/>
</dbReference>
<dbReference type="InterPro" id="IPR027417">
    <property type="entry name" value="P-loop_NTPase"/>
</dbReference>
<feature type="region of interest" description="Disordered" evidence="4">
    <location>
        <begin position="1552"/>
        <end position="1598"/>
    </location>
</feature>
<dbReference type="InterPro" id="IPR036770">
    <property type="entry name" value="Ankyrin_rpt-contain_sf"/>
</dbReference>
<dbReference type="GO" id="GO:0003723">
    <property type="term" value="F:RNA binding"/>
    <property type="evidence" value="ECO:0007669"/>
    <property type="project" value="TreeGrafter"/>
</dbReference>
<dbReference type="SMART" id="SM00248">
    <property type="entry name" value="ANK"/>
    <property type="match status" value="17"/>
</dbReference>
<feature type="repeat" description="ANK" evidence="3">
    <location>
        <begin position="1104"/>
        <end position="1136"/>
    </location>
</feature>
<feature type="repeat" description="ANK" evidence="3">
    <location>
        <begin position="1276"/>
        <end position="1308"/>
    </location>
</feature>
<proteinExistence type="predicted"/>
<evidence type="ECO:0000259" key="6">
    <source>
        <dbReference type="Pfam" id="PF24883"/>
    </source>
</evidence>
<dbReference type="PANTHER" id="PTHR24141:SF1">
    <property type="entry name" value="2-5A-DEPENDENT RIBONUCLEASE"/>
    <property type="match status" value="1"/>
</dbReference>
<evidence type="ECO:0000256" key="1">
    <source>
        <dbReference type="ARBA" id="ARBA00022737"/>
    </source>
</evidence>
<keyword evidence="8" id="KW-1185">Reference proteome</keyword>
<dbReference type="STRING" id="5601.A0A0D2E7K6"/>
<dbReference type="SUPFAM" id="SSF48403">
    <property type="entry name" value="Ankyrin repeat"/>
    <property type="match status" value="3"/>
</dbReference>
<evidence type="ECO:0000256" key="2">
    <source>
        <dbReference type="ARBA" id="ARBA00023043"/>
    </source>
</evidence>
<evidence type="ECO:0000256" key="3">
    <source>
        <dbReference type="PROSITE-ProRule" id="PRU00023"/>
    </source>
</evidence>
<feature type="repeat" description="ANK" evidence="3">
    <location>
        <begin position="1517"/>
        <end position="1549"/>
    </location>
</feature>
<dbReference type="Gene3D" id="1.25.40.20">
    <property type="entry name" value="Ankyrin repeat-containing domain"/>
    <property type="match status" value="4"/>
</dbReference>
<dbReference type="Proteomes" id="UP000054266">
    <property type="component" value="Unassembled WGS sequence"/>
</dbReference>
<sequence length="1598" mass="177008">MSPFIDRLLGSKKFRKAKVSSKEDVPGRRAPVQHASTPGNGSTQPQGTFRTGSSSTTKQWPTSSKNDGDAPTPSQSLSWIESVRIDPIFPDRHPVPRIAEAQKQLHEAIEQLQGTLASRTVSSSNESLFDTDENFEMFTSGLLELQVGRQETTAGKVQSLVAKISPVVGFVLDTASFAADAAGFLPLKIVAKSIDQILTLATNRRSLSEAVTERLESLEYYHSYLESIRDARLDATSPAKISIIVRGTELLKAIICFLRESLKYLHSNIMLRVADAATGSNDLNSSMTNLDKAVAEFRHDVFFSAASDNLQKAQNERNLKTLSQLSDLDLNSKHARLRKDRFFSNKLWILEEKEFKEWWSSKEKTLLWCHGPPGAGKSFLFSSILDSIRSRSAHPDQKTLDKKLGVAYVYCETSQQETQTAVQIFRSIIRQLVELDMSSRPDFDSALSLVKRFLSQQDGSVTMTTRSLAGLLSSVMKRFDETIVLIDALDECAYRVNGFPNRQDLIDRLTEVPKLKLLITSRDSPSDNVLKNAKVIEIRPKPADVDEYVASRLKGSEAGLDQSKDLQRKIKDAIGARYSALFILLHLFLNTICELPSIGAVEKVLAGPPLTLNEFYNKAIERIERGGRAEIAKRTLFLTLSSKVPLTLVEVQDAVAALDAQPSGADHKDYRPLEKTLWDCCAGLVVVNVESKVVSFAHESVREYLSGDYVRTKLFLFDQQTQMAGMCLKYLTYDTFGSGPCESIEMYRKRLDNYPFLRYAAQHWGHHIRGPPEQKLMQETLTFIRQDSKLSCAVQSMYIPRNQDKAGAFPKNVHGLWIASFFGLDEVLKRLLRESQPEPDAPDTDGQTGLMTAAKHGHAASVRSLLDGKAYLGMEDRPGTFDLEAESSSRNAYLELQDRSGFTALFWAAKRGHQACVRVLCESGANIDAADSNGETSLIGAARRWDEAMLQVLLEHRANIDARDRFGDTALITASKRGRTAIVRYLIGKGADLRKVDEMKRTALIAASEEGHESVVDLLLEKLDKLGNKALIEAMDCNMETALVRAVKRRHVSVVEILLRYGANIESTDQFGDRPLYLAAGQGLRNIVDVLLRAKPMLDAENEQGRTALMAAAEGGHESILNRLLELGANPEKLESHGETALISAIRKGHASTIHALLSKPVSGIDKWDRFGETALIAACQKSTENASMNGIVLKLLEAGADVNNQGVAGKGPLHWAVEEGNITLTKLLLERGANADHTDKYYFETPLMGAATKGMTNIAQLLLDHGANPNLPQWEGHSPLMRATSSGHENIVALLLQRGVDMEAHTSQKESALSLAISNYQTNIFRQLVDEMRKKKSQREFITYLWDAVCRGSIETVAGRARFFMASGTDSIAENDFMSGEARFLVDSGIDINSEDVDGRTFLDTLPRLEPFIHDIDRVAADIGKVLDLGATQGSRYTSGETLLSAAVGIWSSVLVKAHLARGADIDERNNDHQTPLMVAIQQAVAFEEIQKGSFAYYIIHVLLHNGARVDAQDRTGRSAVDLAIQGGHRTIVKLLMHYGARVREEDLMSLTKSLDDDDEEEDEEDDEKDDEEDKIEEHSGWEIQIPKRAPRGKGGR</sequence>
<evidence type="ECO:0000313" key="8">
    <source>
        <dbReference type="Proteomes" id="UP000054266"/>
    </source>
</evidence>
<feature type="domain" description="GPI inositol-deacylase winged helix" evidence="5">
    <location>
        <begin position="630"/>
        <end position="709"/>
    </location>
</feature>
<feature type="repeat" description="ANK" evidence="3">
    <location>
        <begin position="1243"/>
        <end position="1275"/>
    </location>
</feature>
<feature type="repeat" description="ANK" evidence="3">
    <location>
        <begin position="900"/>
        <end position="932"/>
    </location>
</feature>
<feature type="repeat" description="ANK" evidence="3">
    <location>
        <begin position="845"/>
        <end position="877"/>
    </location>
</feature>
<feature type="domain" description="Nephrocystin 3-like N-terminal" evidence="6">
    <location>
        <begin position="348"/>
        <end position="522"/>
    </location>
</feature>
<protein>
    <submittedName>
        <fullName evidence="7">Uncharacterized protein</fullName>
    </submittedName>
</protein>
<dbReference type="GO" id="GO:0006396">
    <property type="term" value="P:RNA processing"/>
    <property type="evidence" value="ECO:0007669"/>
    <property type="project" value="TreeGrafter"/>
</dbReference>
<gene>
    <name evidence="7" type="ORF">PV04_02596</name>
</gene>
<dbReference type="HOGENOM" id="CLU_259197_0_0_1"/>
<evidence type="ECO:0000313" key="7">
    <source>
        <dbReference type="EMBL" id="KIW70312.1"/>
    </source>
</evidence>
<evidence type="ECO:0000256" key="4">
    <source>
        <dbReference type="SAM" id="MobiDB-lite"/>
    </source>
</evidence>
<feature type="repeat" description="ANK" evidence="3">
    <location>
        <begin position="933"/>
        <end position="965"/>
    </location>
</feature>
<evidence type="ECO:0000259" key="5">
    <source>
        <dbReference type="Pfam" id="PF22939"/>
    </source>
</evidence>
<dbReference type="InterPro" id="IPR056884">
    <property type="entry name" value="NPHP3-like_N"/>
</dbReference>